<dbReference type="InterPro" id="IPR042086">
    <property type="entry name" value="MeTrfase_capping"/>
</dbReference>
<dbReference type="EMBL" id="JBAMMX010000009">
    <property type="protein sequence ID" value="KAK6933040.1"/>
    <property type="molecule type" value="Genomic_DNA"/>
</dbReference>
<dbReference type="GO" id="GO:0032259">
    <property type="term" value="P:methylation"/>
    <property type="evidence" value="ECO:0007669"/>
    <property type="project" value="UniProtKB-KW"/>
</dbReference>
<reference evidence="5 6" key="1">
    <citation type="submission" date="2023-12" db="EMBL/GenBank/DDBJ databases">
        <title>A high-quality genome assembly for Dillenia turbinata (Dilleniales).</title>
        <authorList>
            <person name="Chanderbali A."/>
        </authorList>
    </citation>
    <scope>NUCLEOTIDE SEQUENCE [LARGE SCALE GENOMIC DNA]</scope>
    <source>
        <strain evidence="5">LSX21</strain>
        <tissue evidence="5">Leaf</tissue>
    </source>
</reference>
<organism evidence="5 6">
    <name type="scientific">Dillenia turbinata</name>
    <dbReference type="NCBI Taxonomy" id="194707"/>
    <lineage>
        <taxon>Eukaryota</taxon>
        <taxon>Viridiplantae</taxon>
        <taxon>Streptophyta</taxon>
        <taxon>Embryophyta</taxon>
        <taxon>Tracheophyta</taxon>
        <taxon>Spermatophyta</taxon>
        <taxon>Magnoliopsida</taxon>
        <taxon>eudicotyledons</taxon>
        <taxon>Gunneridae</taxon>
        <taxon>Pentapetalae</taxon>
        <taxon>Dilleniales</taxon>
        <taxon>Dilleniaceae</taxon>
        <taxon>Dillenia</taxon>
    </lineage>
</organism>
<evidence type="ECO:0000256" key="2">
    <source>
        <dbReference type="ARBA" id="ARBA00022679"/>
    </source>
</evidence>
<keyword evidence="1 5" id="KW-0489">Methyltransferase</keyword>
<proteinExistence type="predicted"/>
<dbReference type="InterPro" id="IPR029063">
    <property type="entry name" value="SAM-dependent_MTases_sf"/>
</dbReference>
<dbReference type="InterPro" id="IPR005299">
    <property type="entry name" value="MeTrfase_7"/>
</dbReference>
<sequence>MGLENVLCMNGGEGENSYAQNSMFAYKVTSMTKPVLESTIRALFPNNFHPFNVLSVADLGCACGPNTISVISTVIEGVKRNIKKNNCAMPEIQFYLNDLVSNDFNSLFKDLSKISAQVEEDMSCFFMGVPGSFYGRLFPCNSLHLVHACYSLHWLSQVPPRLTSKKGLPLNKGKMYISKTSPLIVKEAYLSQFQHDFTMFLNCRAKEIVPEGFAVLVLHGREFVDLSRNFESCFVWELLALAIADLVSQGLIEKEKLDSFNIPYYIASKEEIVGIVKREGSFTVELIETFALDIGNEKDMNIQSKGQNAAKNIRCFTEPMISHHFENSIMEKVYANFTHLLIEYIAKQSAKQTSIVVVLRKKAVV</sequence>
<dbReference type="GO" id="GO:0008168">
    <property type="term" value="F:methyltransferase activity"/>
    <property type="evidence" value="ECO:0007669"/>
    <property type="project" value="UniProtKB-KW"/>
</dbReference>
<dbReference type="SUPFAM" id="SSF53335">
    <property type="entry name" value="S-adenosyl-L-methionine-dependent methyltransferases"/>
    <property type="match status" value="1"/>
</dbReference>
<keyword evidence="6" id="KW-1185">Reference proteome</keyword>
<dbReference type="Pfam" id="PF03492">
    <property type="entry name" value="Methyltransf_7"/>
    <property type="match status" value="1"/>
</dbReference>
<gene>
    <name evidence="5" type="ORF">RJ641_035934</name>
</gene>
<protein>
    <submittedName>
        <fullName evidence="5">SAM dependent carboxyl methyltransferase</fullName>
    </submittedName>
</protein>
<dbReference type="Proteomes" id="UP001370490">
    <property type="component" value="Unassembled WGS sequence"/>
</dbReference>
<dbReference type="Gene3D" id="3.40.50.150">
    <property type="entry name" value="Vaccinia Virus protein VP39"/>
    <property type="match status" value="1"/>
</dbReference>
<keyword evidence="4" id="KW-0460">Magnesium</keyword>
<dbReference type="PANTHER" id="PTHR31009">
    <property type="entry name" value="S-ADENOSYL-L-METHIONINE:CARBOXYL METHYLTRANSFERASE FAMILY PROTEIN"/>
    <property type="match status" value="1"/>
</dbReference>
<dbReference type="Gene3D" id="1.10.1200.270">
    <property type="entry name" value="Methyltransferase, alpha-helical capping domain"/>
    <property type="match status" value="1"/>
</dbReference>
<evidence type="ECO:0000313" key="6">
    <source>
        <dbReference type="Proteomes" id="UP001370490"/>
    </source>
</evidence>
<dbReference type="AlphaFoldDB" id="A0AAN8VF09"/>
<evidence type="ECO:0000256" key="4">
    <source>
        <dbReference type="ARBA" id="ARBA00022842"/>
    </source>
</evidence>
<keyword evidence="3" id="KW-0479">Metal-binding</keyword>
<comment type="caution">
    <text evidence="5">The sequence shown here is derived from an EMBL/GenBank/DDBJ whole genome shotgun (WGS) entry which is preliminary data.</text>
</comment>
<accession>A0AAN8VF09</accession>
<evidence type="ECO:0000256" key="1">
    <source>
        <dbReference type="ARBA" id="ARBA00022603"/>
    </source>
</evidence>
<dbReference type="GO" id="GO:0046872">
    <property type="term" value="F:metal ion binding"/>
    <property type="evidence" value="ECO:0007669"/>
    <property type="project" value="UniProtKB-KW"/>
</dbReference>
<evidence type="ECO:0000256" key="3">
    <source>
        <dbReference type="ARBA" id="ARBA00022723"/>
    </source>
</evidence>
<name>A0AAN8VF09_9MAGN</name>
<keyword evidence="2" id="KW-0808">Transferase</keyword>
<evidence type="ECO:0000313" key="5">
    <source>
        <dbReference type="EMBL" id="KAK6933040.1"/>
    </source>
</evidence>